<feature type="transmembrane region" description="Helical" evidence="2">
    <location>
        <begin position="101"/>
        <end position="121"/>
    </location>
</feature>
<dbReference type="EMBL" id="JAOB01000033">
    <property type="protein sequence ID" value="EUA52422.1"/>
    <property type="molecule type" value="Genomic_DNA"/>
</dbReference>
<accession>X8C7T9</accession>
<feature type="domain" description="DUF7937" evidence="3">
    <location>
        <begin position="68"/>
        <end position="123"/>
    </location>
</feature>
<feature type="compositionally biased region" description="Basic and acidic residues" evidence="1">
    <location>
        <begin position="180"/>
        <end position="191"/>
    </location>
</feature>
<keyword evidence="2" id="KW-0472">Membrane</keyword>
<feature type="compositionally biased region" description="Basic residues" evidence="1">
    <location>
        <begin position="165"/>
        <end position="176"/>
    </location>
</feature>
<dbReference type="Pfam" id="PF25592">
    <property type="entry name" value="DUF7937"/>
    <property type="match status" value="1"/>
</dbReference>
<feature type="transmembrane region" description="Helical" evidence="2">
    <location>
        <begin position="72"/>
        <end position="89"/>
    </location>
</feature>
<name>X8C7T9_MYCXE</name>
<dbReference type="InterPro" id="IPR057697">
    <property type="entry name" value="DUF7937"/>
</dbReference>
<sequence length="198" mass="21597">MSESHGDTPTGRFSARPRIARAQTPYPSQQPHHPSGQFDATQPISTQTVPPPGPRSVVTRESARRWNIGRDVAAAVLLVVAPLFPWNLYFGGGIPGGRGSVFALLIAATVLSLGSIAATYAGPENCSAPLRPGPDWPAAGRTQRPVRTAGVRRRGVRRGADRAIRRQRQRARRRGSGRMAGDRRVVVERAARDHRHRR</sequence>
<feature type="region of interest" description="Disordered" evidence="1">
    <location>
        <begin position="131"/>
        <end position="198"/>
    </location>
</feature>
<evidence type="ECO:0000256" key="1">
    <source>
        <dbReference type="SAM" id="MobiDB-lite"/>
    </source>
</evidence>
<gene>
    <name evidence="4" type="ORF">I553_2609</name>
</gene>
<proteinExistence type="predicted"/>
<feature type="compositionally biased region" description="Polar residues" evidence="1">
    <location>
        <begin position="25"/>
        <end position="48"/>
    </location>
</feature>
<evidence type="ECO:0000259" key="3">
    <source>
        <dbReference type="Pfam" id="PF25592"/>
    </source>
</evidence>
<organism evidence="4">
    <name type="scientific">Mycobacterium xenopi 4042</name>
    <dbReference type="NCBI Taxonomy" id="1299334"/>
    <lineage>
        <taxon>Bacteria</taxon>
        <taxon>Bacillati</taxon>
        <taxon>Actinomycetota</taxon>
        <taxon>Actinomycetes</taxon>
        <taxon>Mycobacteriales</taxon>
        <taxon>Mycobacteriaceae</taxon>
        <taxon>Mycobacterium</taxon>
    </lineage>
</organism>
<evidence type="ECO:0000313" key="4">
    <source>
        <dbReference type="EMBL" id="EUA52422.1"/>
    </source>
</evidence>
<keyword evidence="2" id="KW-0812">Transmembrane</keyword>
<dbReference type="AlphaFoldDB" id="X8C7T9"/>
<reference evidence="4" key="1">
    <citation type="submission" date="2014-01" db="EMBL/GenBank/DDBJ databases">
        <authorList>
            <person name="Brown-Elliot B."/>
            <person name="Wallace R."/>
            <person name="Lenaerts A."/>
            <person name="Ordway D."/>
            <person name="DeGroote M.A."/>
            <person name="Parker T."/>
            <person name="Sizemore C."/>
            <person name="Tallon L.J."/>
            <person name="Sadzewicz L.K."/>
            <person name="Sengamalay N."/>
            <person name="Fraser C.M."/>
            <person name="Hine E."/>
            <person name="Shefchek K.A."/>
            <person name="Das S.P."/>
            <person name="Tettelin H."/>
        </authorList>
    </citation>
    <scope>NUCLEOTIDE SEQUENCE [LARGE SCALE GENOMIC DNA]</scope>
    <source>
        <strain evidence="4">4042</strain>
    </source>
</reference>
<feature type="region of interest" description="Disordered" evidence="1">
    <location>
        <begin position="1"/>
        <end position="60"/>
    </location>
</feature>
<evidence type="ECO:0000256" key="2">
    <source>
        <dbReference type="SAM" id="Phobius"/>
    </source>
</evidence>
<comment type="caution">
    <text evidence="4">The sequence shown here is derived from an EMBL/GenBank/DDBJ whole genome shotgun (WGS) entry which is preliminary data.</text>
</comment>
<protein>
    <submittedName>
        <fullName evidence="4">Integral membrane domain protein</fullName>
    </submittedName>
</protein>
<keyword evidence="2" id="KW-1133">Transmembrane helix</keyword>